<dbReference type="SUPFAM" id="SSF56281">
    <property type="entry name" value="Metallo-hydrolase/oxidoreductase"/>
    <property type="match status" value="1"/>
</dbReference>
<dbReference type="AlphaFoldDB" id="A0A0G0WAD7"/>
<dbReference type="Gene3D" id="3.60.15.10">
    <property type="entry name" value="Ribonuclease Z/Hydroxyacylglutathione hydrolase-like"/>
    <property type="match status" value="1"/>
</dbReference>
<proteinExistence type="predicted"/>
<dbReference type="InterPro" id="IPR001279">
    <property type="entry name" value="Metallo-B-lactamas"/>
</dbReference>
<comment type="caution">
    <text evidence="2">The sequence shown here is derived from an EMBL/GenBank/DDBJ whole genome shotgun (WGS) entry which is preliminary data.</text>
</comment>
<evidence type="ECO:0000313" key="3">
    <source>
        <dbReference type="Proteomes" id="UP000033869"/>
    </source>
</evidence>
<dbReference type="EMBL" id="LCBL01000003">
    <property type="protein sequence ID" value="KKS09042.1"/>
    <property type="molecule type" value="Genomic_DNA"/>
</dbReference>
<reference evidence="2 3" key="1">
    <citation type="journal article" date="2015" name="Nature">
        <title>rRNA introns, odd ribosomes, and small enigmatic genomes across a large radiation of phyla.</title>
        <authorList>
            <person name="Brown C.T."/>
            <person name="Hug L.A."/>
            <person name="Thomas B.C."/>
            <person name="Sharon I."/>
            <person name="Castelle C.J."/>
            <person name="Singh A."/>
            <person name="Wilkins M.J."/>
            <person name="Williams K.H."/>
            <person name="Banfield J.F."/>
        </authorList>
    </citation>
    <scope>NUCLEOTIDE SEQUENCE [LARGE SCALE GENOMIC DNA]</scope>
</reference>
<dbReference type="PANTHER" id="PTHR46018">
    <property type="entry name" value="ZINC PHOSPHODIESTERASE ELAC PROTEIN 1"/>
    <property type="match status" value="1"/>
</dbReference>
<sequence length="254" mass="28560">MKITLLGTGSFIADLKHGGPGYLLEINDKKILIDAGSGVQQKLLQLDVNPDDLDAIYITHQHADHATDLFAIIFRRFINYLSDKKEPKKELFVYGPRDTQKLIDDLGKVFKLESMSGWKWVQGIDLDGEKDFDDFTVEAFQVEHLNVVSNIYRFEAEGKAIVFSGDTPKNKGIEDATKNVDIAIMDASNSKDSVPDKVHTNTFEIAEICQNSCVKKIVLSHFRSINYDKDLVAEVKEGFDGEVILGEDMMEIEL</sequence>
<dbReference type="CDD" id="cd16272">
    <property type="entry name" value="RNaseZ_MBL-fold"/>
    <property type="match status" value="1"/>
</dbReference>
<dbReference type="GO" id="GO:0042781">
    <property type="term" value="F:3'-tRNA processing endoribonuclease activity"/>
    <property type="evidence" value="ECO:0007669"/>
    <property type="project" value="TreeGrafter"/>
</dbReference>
<dbReference type="Pfam" id="PF23023">
    <property type="entry name" value="Anti-Pycsar_Apyc1"/>
    <property type="match status" value="1"/>
</dbReference>
<name>A0A0G0WAD7_UNCC2</name>
<accession>A0A0G0WAD7</accession>
<organism evidence="2 3">
    <name type="scientific">candidate division CPR2 bacterium GW2011_GWC1_41_48</name>
    <dbReference type="NCBI Taxonomy" id="1618344"/>
    <lineage>
        <taxon>Bacteria</taxon>
        <taxon>Bacteria division CPR2</taxon>
    </lineage>
</organism>
<evidence type="ECO:0000259" key="1">
    <source>
        <dbReference type="SMART" id="SM00849"/>
    </source>
</evidence>
<protein>
    <submittedName>
        <fullName evidence="2">Beta-lactamase domain protein</fullName>
    </submittedName>
</protein>
<dbReference type="SMART" id="SM00849">
    <property type="entry name" value="Lactamase_B"/>
    <property type="match status" value="1"/>
</dbReference>
<feature type="domain" description="Metallo-beta-lactamase" evidence="1">
    <location>
        <begin position="18"/>
        <end position="202"/>
    </location>
</feature>
<gene>
    <name evidence="2" type="ORF">UU65_C0003G0097</name>
</gene>
<dbReference type="Proteomes" id="UP000033869">
    <property type="component" value="Unassembled WGS sequence"/>
</dbReference>
<dbReference type="PANTHER" id="PTHR46018:SF2">
    <property type="entry name" value="ZINC PHOSPHODIESTERASE ELAC PROTEIN 1"/>
    <property type="match status" value="1"/>
</dbReference>
<dbReference type="InterPro" id="IPR036866">
    <property type="entry name" value="RibonucZ/Hydroxyglut_hydro"/>
</dbReference>
<evidence type="ECO:0000313" key="2">
    <source>
        <dbReference type="EMBL" id="KKS09042.1"/>
    </source>
</evidence>